<organism evidence="8 9">
    <name type="scientific">Dongia mobilis</name>
    <dbReference type="NCBI Taxonomy" id="578943"/>
    <lineage>
        <taxon>Bacteria</taxon>
        <taxon>Pseudomonadati</taxon>
        <taxon>Pseudomonadota</taxon>
        <taxon>Alphaproteobacteria</taxon>
        <taxon>Rhodospirillales</taxon>
        <taxon>Dongiaceae</taxon>
        <taxon>Dongia</taxon>
    </lineage>
</organism>
<keyword evidence="2" id="KW-0963">Cytoplasm</keyword>
<proteinExistence type="predicted"/>
<dbReference type="InterPro" id="IPR000073">
    <property type="entry name" value="AB_hydrolase_1"/>
</dbReference>
<dbReference type="Proteomes" id="UP000295783">
    <property type="component" value="Unassembled WGS sequence"/>
</dbReference>
<accession>A0A4R6WU51</accession>
<dbReference type="PANTHER" id="PTHR36837">
    <property type="entry name" value="POLY(3-HYDROXYALKANOATE) POLYMERASE SUBUNIT PHAC"/>
    <property type="match status" value="1"/>
</dbReference>
<evidence type="ECO:0000259" key="6">
    <source>
        <dbReference type="Pfam" id="PF00561"/>
    </source>
</evidence>
<evidence type="ECO:0000259" key="7">
    <source>
        <dbReference type="Pfam" id="PF07167"/>
    </source>
</evidence>
<evidence type="ECO:0000256" key="3">
    <source>
        <dbReference type="ARBA" id="ARBA00022679"/>
    </source>
</evidence>
<dbReference type="InterPro" id="IPR010941">
    <property type="entry name" value="PhaC_N"/>
</dbReference>
<evidence type="ECO:0000256" key="2">
    <source>
        <dbReference type="ARBA" id="ARBA00022490"/>
    </source>
</evidence>
<dbReference type="GO" id="GO:0005737">
    <property type="term" value="C:cytoplasm"/>
    <property type="evidence" value="ECO:0007669"/>
    <property type="project" value="UniProtKB-SubCell"/>
</dbReference>
<keyword evidence="4" id="KW-0012">Acyltransferase</keyword>
<feature type="region of interest" description="Disordered" evidence="5">
    <location>
        <begin position="1"/>
        <end position="35"/>
    </location>
</feature>
<evidence type="ECO:0000313" key="8">
    <source>
        <dbReference type="EMBL" id="TDQ83173.1"/>
    </source>
</evidence>
<keyword evidence="9" id="KW-1185">Reference proteome</keyword>
<dbReference type="EMBL" id="SNYW01000007">
    <property type="protein sequence ID" value="TDQ83173.1"/>
    <property type="molecule type" value="Genomic_DNA"/>
</dbReference>
<dbReference type="InterPro" id="IPR051321">
    <property type="entry name" value="PHA/PHB_synthase"/>
</dbReference>
<dbReference type="GO" id="GO:0042619">
    <property type="term" value="P:poly-hydroxybutyrate biosynthetic process"/>
    <property type="evidence" value="ECO:0007669"/>
    <property type="project" value="InterPro"/>
</dbReference>
<dbReference type="GO" id="GO:0016746">
    <property type="term" value="F:acyltransferase activity"/>
    <property type="evidence" value="ECO:0007669"/>
    <property type="project" value="UniProtKB-KW"/>
</dbReference>
<dbReference type="InterPro" id="IPR029058">
    <property type="entry name" value="AB_hydrolase_fold"/>
</dbReference>
<dbReference type="PANTHER" id="PTHR36837:SF5">
    <property type="entry name" value="POLY-3-HYDROXYBUTYRATE SYNTHASE"/>
    <property type="match status" value="1"/>
</dbReference>
<name>A0A4R6WU51_9PROT</name>
<feature type="compositionally biased region" description="Basic and acidic residues" evidence="5">
    <location>
        <begin position="1"/>
        <end position="11"/>
    </location>
</feature>
<gene>
    <name evidence="8" type="ORF">A8950_1458</name>
</gene>
<dbReference type="Pfam" id="PF00561">
    <property type="entry name" value="Abhydrolase_1"/>
    <property type="match status" value="1"/>
</dbReference>
<dbReference type="Pfam" id="PF07167">
    <property type="entry name" value="PhaC_N"/>
    <property type="match status" value="1"/>
</dbReference>
<comment type="caution">
    <text evidence="8">The sequence shown here is derived from an EMBL/GenBank/DDBJ whole genome shotgun (WGS) entry which is preliminary data.</text>
</comment>
<protein>
    <submittedName>
        <fullName evidence="8">Polyhydroxyalkanoate synthase</fullName>
    </submittedName>
</protein>
<dbReference type="SUPFAM" id="SSF53474">
    <property type="entry name" value="alpha/beta-Hydrolases"/>
    <property type="match status" value="1"/>
</dbReference>
<evidence type="ECO:0000256" key="5">
    <source>
        <dbReference type="SAM" id="MobiDB-lite"/>
    </source>
</evidence>
<evidence type="ECO:0000256" key="1">
    <source>
        <dbReference type="ARBA" id="ARBA00004496"/>
    </source>
</evidence>
<dbReference type="Gene3D" id="3.40.50.1820">
    <property type="entry name" value="alpha/beta hydrolase"/>
    <property type="match status" value="1"/>
</dbReference>
<dbReference type="AlphaFoldDB" id="A0A4R6WU51"/>
<dbReference type="RefSeq" id="WP_407644227.1">
    <property type="nucleotide sequence ID" value="NZ_SNYW01000007.1"/>
</dbReference>
<comment type="subcellular location">
    <subcellularLocation>
        <location evidence="1">Cytoplasm</location>
    </subcellularLocation>
</comment>
<evidence type="ECO:0000256" key="4">
    <source>
        <dbReference type="ARBA" id="ARBA00023315"/>
    </source>
</evidence>
<sequence length="616" mass="68714">MAKKDPTDNRGKSGQSAAEDGPATAPGSPESAANAAAMARIAEQSHRLLQDFLTRHAHDFKLGPDAFSLGRAFMEMTTRMMADPQKLIEAQVSLWQDYMNLWQSTAARLMGQDVPAVIQPAKDDRRFKDAAWQENQVFDYIKQSYLLTARWMQNQVREVEGLDDKTAKKVDFYTRQFVDAMAPSNFVVTNPEVLRTTIESGGDNLVKGLQNLLEDLEKGGGRLRISMTDEEAFEVGGNIAIQPGKVVFQNELMQLIQYAPTTEKVAKRPLLIIPPWINKFYILDLKPQNSFVKWAVDQGHTVFMISWVNPDERLAQKSFTDYMLDGPLAAIEAIRAGLGEDSVNVIGYCLGGTLLACLLSYLAAKKKSSLVASATFFTTMIDFSEAGELSVFIDEEQLTAIEQKMSERGYLHGHEMAATFNMLRANDLIWSFVINNYLLGKEPFPFDLLYWNADSTRMPAAMHSFYLRNMYQQNLLIKPGGIELDGIAIDLTRIKQPSFVLATREDHIAPWKAAYAATQTYRGPLTFVLAASGHIAGVVNPPAANKYCHWIGDGRYPAAPDDWLATAEQRPGSWWPEWATWISAFHDGEVPARKPGNGKLKAIEEAPGAYVKVRAQ</sequence>
<dbReference type="InterPro" id="IPR010963">
    <property type="entry name" value="PHA_synth_I"/>
</dbReference>
<feature type="domain" description="AB hydrolase-1" evidence="6">
    <location>
        <begin position="297"/>
        <end position="540"/>
    </location>
</feature>
<dbReference type="NCBIfam" id="TIGR01838">
    <property type="entry name" value="PHA_synth_I"/>
    <property type="match status" value="1"/>
</dbReference>
<keyword evidence="3" id="KW-0808">Transferase</keyword>
<feature type="domain" description="Poly-beta-hydroxybutyrate polymerase N-terminal" evidence="7">
    <location>
        <begin position="123"/>
        <end position="295"/>
    </location>
</feature>
<reference evidence="8 9" key="1">
    <citation type="submission" date="2019-03" db="EMBL/GenBank/DDBJ databases">
        <title>Genomic Encyclopedia of Type Strains, Phase III (KMG-III): the genomes of soil and plant-associated and newly described type strains.</title>
        <authorList>
            <person name="Whitman W."/>
        </authorList>
    </citation>
    <scope>NUCLEOTIDE SEQUENCE [LARGE SCALE GENOMIC DNA]</scope>
    <source>
        <strain evidence="8 9">CGMCC 1.7660</strain>
    </source>
</reference>
<evidence type="ECO:0000313" key="9">
    <source>
        <dbReference type="Proteomes" id="UP000295783"/>
    </source>
</evidence>